<feature type="transmembrane region" description="Helical" evidence="1">
    <location>
        <begin position="9"/>
        <end position="30"/>
    </location>
</feature>
<keyword evidence="1" id="KW-0472">Membrane</keyword>
<dbReference type="PANTHER" id="PTHR36443:SF1">
    <property type="entry name" value="BSR5223 PROTEIN"/>
    <property type="match status" value="1"/>
</dbReference>
<keyword evidence="3" id="KW-1185">Reference proteome</keyword>
<comment type="caution">
    <text evidence="2">The sequence shown here is derived from an EMBL/GenBank/DDBJ whole genome shotgun (WGS) entry which is preliminary data.</text>
</comment>
<gene>
    <name evidence="2" type="ORF">GCM10011378_06620</name>
</gene>
<name>A0ABQ1WLJ3_9BACT</name>
<evidence type="ECO:0000313" key="3">
    <source>
        <dbReference type="Proteomes" id="UP000601361"/>
    </source>
</evidence>
<dbReference type="EMBL" id="BMGS01000002">
    <property type="protein sequence ID" value="GGG32886.1"/>
    <property type="molecule type" value="Genomic_DNA"/>
</dbReference>
<dbReference type="RefSeq" id="WP_188556406.1">
    <property type="nucleotide sequence ID" value="NZ_BMGS01000002.1"/>
</dbReference>
<keyword evidence="1" id="KW-0812">Transmembrane</keyword>
<reference evidence="3" key="1">
    <citation type="journal article" date="2019" name="Int. J. Syst. Evol. Microbiol.">
        <title>The Global Catalogue of Microorganisms (GCM) 10K type strain sequencing project: providing services to taxonomists for standard genome sequencing and annotation.</title>
        <authorList>
            <consortium name="The Broad Institute Genomics Platform"/>
            <consortium name="The Broad Institute Genome Sequencing Center for Infectious Disease"/>
            <person name="Wu L."/>
            <person name="Ma J."/>
        </authorList>
    </citation>
    <scope>NUCLEOTIDE SEQUENCE [LARGE SCALE GENOMIC DNA]</scope>
    <source>
        <strain evidence="3">CGMCC 1.12990</strain>
    </source>
</reference>
<dbReference type="Proteomes" id="UP000601361">
    <property type="component" value="Unassembled WGS sequence"/>
</dbReference>
<evidence type="ECO:0008006" key="4">
    <source>
        <dbReference type="Google" id="ProtNLM"/>
    </source>
</evidence>
<protein>
    <recommendedName>
        <fullName evidence="4">DUF2905 domain-containing protein</fullName>
    </recommendedName>
</protein>
<evidence type="ECO:0000256" key="1">
    <source>
        <dbReference type="SAM" id="Phobius"/>
    </source>
</evidence>
<dbReference type="Pfam" id="PF11146">
    <property type="entry name" value="DUF2905"/>
    <property type="match status" value="1"/>
</dbReference>
<feature type="transmembrane region" description="Helical" evidence="1">
    <location>
        <begin position="50"/>
        <end position="71"/>
    </location>
</feature>
<organism evidence="2 3">
    <name type="scientific">Hymenobacter glacieicola</name>
    <dbReference type="NCBI Taxonomy" id="1562124"/>
    <lineage>
        <taxon>Bacteria</taxon>
        <taxon>Pseudomonadati</taxon>
        <taxon>Bacteroidota</taxon>
        <taxon>Cytophagia</taxon>
        <taxon>Cytophagales</taxon>
        <taxon>Hymenobacteraceae</taxon>
        <taxon>Hymenobacter</taxon>
    </lineage>
</organism>
<accession>A0ABQ1WLJ3</accession>
<proteinExistence type="predicted"/>
<sequence length="75" mass="8306">MTPQLGKTIVLLGLITVALGVFLWLGGGSLLNWFGRLPGDIRIERPGFRFYAPIASMLLLSVLLSAVLWLVRRLQ</sequence>
<dbReference type="PANTHER" id="PTHR36443">
    <property type="entry name" value="BSR5223 PROTEIN"/>
    <property type="match status" value="1"/>
</dbReference>
<evidence type="ECO:0000313" key="2">
    <source>
        <dbReference type="EMBL" id="GGG32886.1"/>
    </source>
</evidence>
<keyword evidence="1" id="KW-1133">Transmembrane helix</keyword>
<dbReference type="InterPro" id="IPR021320">
    <property type="entry name" value="DUF2905"/>
</dbReference>